<evidence type="ECO:0000313" key="2">
    <source>
        <dbReference type="EMBL" id="MDP5137167.1"/>
    </source>
</evidence>
<keyword evidence="1" id="KW-0812">Transmembrane</keyword>
<protein>
    <submittedName>
        <fullName evidence="2">Uncharacterized protein</fullName>
    </submittedName>
</protein>
<organism evidence="2 3">
    <name type="scientific">Rheinheimera baltica</name>
    <dbReference type="NCBI Taxonomy" id="67576"/>
    <lineage>
        <taxon>Bacteria</taxon>
        <taxon>Pseudomonadati</taxon>
        <taxon>Pseudomonadota</taxon>
        <taxon>Gammaproteobacteria</taxon>
        <taxon>Chromatiales</taxon>
        <taxon>Chromatiaceae</taxon>
        <taxon>Rheinheimera</taxon>
    </lineage>
</organism>
<proteinExistence type="predicted"/>
<dbReference type="RefSeq" id="WP_305976577.1">
    <property type="nucleotide sequence ID" value="NZ_JAPJDZ010000040.1"/>
</dbReference>
<keyword evidence="3" id="KW-1185">Reference proteome</keyword>
<dbReference type="Proteomes" id="UP001231109">
    <property type="component" value="Unassembled WGS sequence"/>
</dbReference>
<comment type="caution">
    <text evidence="2">The sequence shown here is derived from an EMBL/GenBank/DDBJ whole genome shotgun (WGS) entry which is preliminary data.</text>
</comment>
<dbReference type="EMBL" id="JAPJDZ010000040">
    <property type="protein sequence ID" value="MDP5137167.1"/>
    <property type="molecule type" value="Genomic_DNA"/>
</dbReference>
<keyword evidence="1" id="KW-0472">Membrane</keyword>
<sequence length="147" mass="16510">MKDSLFLTIIAGVSVFVLGQFFLKLILDPIVSFKSVLGEVSALFLREQAKITNAHATPEIGEEIKRLSSSILAHRQAIPCYRWIRVLFGLPSEDALISSCKSLNWIGSFAVEGSPRISPRQDVPIEIYKEMKNINQQLCIRVTYSEL</sequence>
<keyword evidence="1" id="KW-1133">Transmembrane helix</keyword>
<feature type="transmembrane region" description="Helical" evidence="1">
    <location>
        <begin position="6"/>
        <end position="27"/>
    </location>
</feature>
<accession>A0ABT9I1A0</accession>
<reference evidence="2 3" key="1">
    <citation type="submission" date="2022-11" db="EMBL/GenBank/DDBJ databases">
        <title>Viruses from the air-sea interface of a natural surface slick.</title>
        <authorList>
            <person name="Rahlff J."/>
            <person name="Holmfeldt K."/>
        </authorList>
    </citation>
    <scope>NUCLEOTIDE SEQUENCE [LARGE SCALE GENOMIC DNA]</scope>
    <source>
        <strain evidence="2 3">SMS4</strain>
    </source>
</reference>
<evidence type="ECO:0000313" key="3">
    <source>
        <dbReference type="Proteomes" id="UP001231109"/>
    </source>
</evidence>
<evidence type="ECO:0000256" key="1">
    <source>
        <dbReference type="SAM" id="Phobius"/>
    </source>
</evidence>
<gene>
    <name evidence="2" type="ORF">ORJ04_14530</name>
</gene>
<name>A0ABT9I1A0_9GAMM</name>